<dbReference type="EC" id="2.3.1.-" evidence="3"/>
<feature type="transmembrane region" description="Helical" evidence="1">
    <location>
        <begin position="78"/>
        <end position="95"/>
    </location>
</feature>
<dbReference type="InterPro" id="IPR002656">
    <property type="entry name" value="Acyl_transf_3_dom"/>
</dbReference>
<name>A0A831A1H1_ERWAM</name>
<dbReference type="Pfam" id="PF01757">
    <property type="entry name" value="Acyl_transf_3"/>
    <property type="match status" value="1"/>
</dbReference>
<dbReference type="PANTHER" id="PTHR23028">
    <property type="entry name" value="ACETYLTRANSFERASE"/>
    <property type="match status" value="1"/>
</dbReference>
<dbReference type="AlphaFoldDB" id="A0A831A1H1"/>
<dbReference type="RefSeq" id="WP_004157633.1">
    <property type="nucleotide sequence ID" value="NZ_BAYW01000009.1"/>
</dbReference>
<feature type="transmembrane region" description="Helical" evidence="1">
    <location>
        <begin position="233"/>
        <end position="252"/>
    </location>
</feature>
<sequence>MKNEIVTIQWLRGLAALSVVVQHTAFKSHQYNYNILTGYNVGSFGVDLFFIISGFIMCHVTSEKTKPTEFLRRRLTRILPLYWLLSLFALVIYIIKPSLVNSSGGNIDIISSIFITPTKDKLLLQNGWSLSYELFFYLIISASLLFGRKYLCSFTNLAIFLLVLAGLLHQPLNEYLKFATNTLFIEFSMGFFAYYLYQKIQNTNWFINLTLLAAGVTALTYQHINADIFDLKYRFLHAGIPMLLIFLSFVLYEDKARRIRSSILEKIRFSSYSLYLSHAFVLSPSAKIISKITSNAYVFSCSLILLSVIVGLLCHRFVEIPLNKLVSNSVSKT</sequence>
<dbReference type="GO" id="GO:0000271">
    <property type="term" value="P:polysaccharide biosynthetic process"/>
    <property type="evidence" value="ECO:0007669"/>
    <property type="project" value="TreeGrafter"/>
</dbReference>
<dbReference type="GO" id="GO:0016747">
    <property type="term" value="F:acyltransferase activity, transferring groups other than amino-acyl groups"/>
    <property type="evidence" value="ECO:0007669"/>
    <property type="project" value="InterPro"/>
</dbReference>
<evidence type="ECO:0000313" key="3">
    <source>
        <dbReference type="EMBL" id="CCO93814.1"/>
    </source>
</evidence>
<reference evidence="3 4" key="2">
    <citation type="submission" date="2013-04" db="EMBL/GenBank/DDBJ databases">
        <title>Comparative genomics of 12 strains of Erwinia amylovora identifies a pan-genome with a large conserved core and provides insights into host specificity.</title>
        <authorList>
            <person name="Mann R.A."/>
            <person name="Smits T.H.M."/>
            <person name="Buehlmann A."/>
            <person name="Blom J."/>
            <person name="Goesmann A."/>
            <person name="Frey J.E."/>
            <person name="Plummer K.M."/>
            <person name="Beer S.V."/>
            <person name="Luck J."/>
            <person name="Duffy B."/>
            <person name="Rodoni B."/>
        </authorList>
    </citation>
    <scope>NUCLEOTIDE SEQUENCE [LARGE SCALE GENOMIC DNA]</scope>
    <source>
        <strain evidence="4">CFBP 1232</strain>
    </source>
</reference>
<dbReference type="EMBL" id="CAPB01000020">
    <property type="protein sequence ID" value="CCO93814.1"/>
    <property type="molecule type" value="Genomic_DNA"/>
</dbReference>
<dbReference type="InterPro" id="IPR050879">
    <property type="entry name" value="Acyltransferase_3"/>
</dbReference>
<dbReference type="Proteomes" id="UP000013111">
    <property type="component" value="Unassembled WGS sequence"/>
</dbReference>
<feature type="transmembrane region" description="Helical" evidence="1">
    <location>
        <begin position="38"/>
        <end position="58"/>
    </location>
</feature>
<dbReference type="GeneID" id="97606079"/>
<feature type="transmembrane region" description="Helical" evidence="1">
    <location>
        <begin position="154"/>
        <end position="172"/>
    </location>
</feature>
<keyword evidence="3" id="KW-0808">Transferase</keyword>
<keyword evidence="1" id="KW-0812">Transmembrane</keyword>
<feature type="transmembrane region" description="Helical" evidence="1">
    <location>
        <begin position="130"/>
        <end position="147"/>
    </location>
</feature>
<evidence type="ECO:0000313" key="4">
    <source>
        <dbReference type="Proteomes" id="UP000013111"/>
    </source>
</evidence>
<evidence type="ECO:0000259" key="2">
    <source>
        <dbReference type="Pfam" id="PF01757"/>
    </source>
</evidence>
<accession>A0A831A1H1</accession>
<evidence type="ECO:0000256" key="1">
    <source>
        <dbReference type="SAM" id="Phobius"/>
    </source>
</evidence>
<comment type="caution">
    <text evidence="3">The sequence shown here is derived from an EMBL/GenBank/DDBJ whole genome shotgun (WGS) entry which is preliminary data.</text>
</comment>
<reference evidence="3 4" key="1">
    <citation type="submission" date="2012-11" db="EMBL/GenBank/DDBJ databases">
        <authorList>
            <person name="Linke B."/>
        </authorList>
    </citation>
    <scope>NUCLEOTIDE SEQUENCE [LARGE SCALE GENOMIC DNA]</scope>
    <source>
        <strain evidence="4">CFBP 1232</strain>
    </source>
</reference>
<keyword evidence="3" id="KW-0012">Acyltransferase</keyword>
<dbReference type="GO" id="GO:0016020">
    <property type="term" value="C:membrane"/>
    <property type="evidence" value="ECO:0007669"/>
    <property type="project" value="TreeGrafter"/>
</dbReference>
<feature type="transmembrane region" description="Helical" evidence="1">
    <location>
        <begin position="204"/>
        <end position="221"/>
    </location>
</feature>
<feature type="domain" description="Acyltransferase 3" evidence="2">
    <location>
        <begin position="8"/>
        <end position="314"/>
    </location>
</feature>
<protein>
    <submittedName>
        <fullName evidence="3">O-acetyltransferase oatA</fullName>
        <ecNumber evidence="3">2.3.1.-</ecNumber>
    </submittedName>
</protein>
<keyword evidence="1" id="KW-0472">Membrane</keyword>
<proteinExistence type="predicted"/>
<feature type="transmembrane region" description="Helical" evidence="1">
    <location>
        <begin position="296"/>
        <end position="314"/>
    </location>
</feature>
<organism evidence="3 4">
    <name type="scientific">Erwinia amylovora NBRC 12687 = CFBP 1232</name>
    <dbReference type="NCBI Taxonomy" id="1219359"/>
    <lineage>
        <taxon>Bacteria</taxon>
        <taxon>Pseudomonadati</taxon>
        <taxon>Pseudomonadota</taxon>
        <taxon>Gammaproteobacteria</taxon>
        <taxon>Enterobacterales</taxon>
        <taxon>Erwiniaceae</taxon>
        <taxon>Erwinia</taxon>
    </lineage>
</organism>
<gene>
    <name evidence="3" type="ORF">BN437_1884</name>
</gene>
<feature type="transmembrane region" description="Helical" evidence="1">
    <location>
        <begin position="178"/>
        <end position="197"/>
    </location>
</feature>
<dbReference type="PANTHER" id="PTHR23028:SF131">
    <property type="entry name" value="BLR2367 PROTEIN"/>
    <property type="match status" value="1"/>
</dbReference>
<keyword evidence="1" id="KW-1133">Transmembrane helix</keyword>